<proteinExistence type="predicted"/>
<name>A0A8D9PE07_9VIRU</name>
<accession>A0A8D9PE07</accession>
<reference evidence="1" key="1">
    <citation type="journal article" date="2021" name="Proc. Natl. Acad. Sci. U.S.A.">
        <title>A Catalog of Tens of Thousands of Viruses from Human Metagenomes Reveals Hidden Associations with Chronic Diseases.</title>
        <authorList>
            <person name="Tisza M.J."/>
            <person name="Buck C.B."/>
        </authorList>
    </citation>
    <scope>NUCLEOTIDE SEQUENCE</scope>
    <source>
        <strain evidence="1">CtLCA3</strain>
    </source>
</reference>
<protein>
    <submittedName>
        <fullName evidence="1">Uncharacterized protein</fullName>
    </submittedName>
</protein>
<sequence>MWVSVPLSPDTSEAPWPRLLGRHRAKGNHFLPRT</sequence>
<dbReference type="EMBL" id="BK033283">
    <property type="protein sequence ID" value="DAD55536.1"/>
    <property type="molecule type" value="Genomic_DNA"/>
</dbReference>
<organism evidence="1">
    <name type="scientific">Bacteriophage sp</name>
    <dbReference type="NCBI Taxonomy" id="38018"/>
    <lineage>
        <taxon>Viruses</taxon>
    </lineage>
</organism>
<evidence type="ECO:0000313" key="1">
    <source>
        <dbReference type="EMBL" id="DAD55536.1"/>
    </source>
</evidence>